<protein>
    <submittedName>
        <fullName evidence="1">DUF309 domain-containing protein</fullName>
    </submittedName>
</protein>
<comment type="caution">
    <text evidence="1">The sequence shown here is derived from an EMBL/GenBank/DDBJ whole genome shotgun (WGS) entry which is preliminary data.</text>
</comment>
<reference evidence="1 2" key="1">
    <citation type="journal article" date="2021" name="Arch. Microbiol.">
        <title>Thalassobius aquimarinus sp. nov., isolated from the Sea of Japan seashore.</title>
        <authorList>
            <person name="Kurilenko V.V."/>
            <person name="Romanenko L.A."/>
            <person name="Chernysheva N.Y."/>
            <person name="Velansky P.V."/>
            <person name="Tekutyeva L.A."/>
            <person name="Isaeva M.P."/>
            <person name="Mikhailov V.V."/>
        </authorList>
    </citation>
    <scope>NUCLEOTIDE SEQUENCE [LARGE SCALE GENOMIC DNA]</scope>
    <source>
        <strain evidence="1 2">KMM 8518</strain>
    </source>
</reference>
<dbReference type="SUPFAM" id="SSF140663">
    <property type="entry name" value="TTHA0068-like"/>
    <property type="match status" value="1"/>
</dbReference>
<proteinExistence type="predicted"/>
<sequence>MDRAASEADLFAWRPPHAYLPGRTPRHPRDLFDPIRATVTEAMPDPGGSPAWRIGLDLLREGFFWEAHEVLEPVWMACPPNSAEKLLAQAVIQFANAALKRVMDRPAAAQRLLRLADDLTEEAFGRGGALILGLGRADLAGVRAVVSIESDGKNMHHNA</sequence>
<dbReference type="InterPro" id="IPR005500">
    <property type="entry name" value="DUF309"/>
</dbReference>
<dbReference type="Proteomes" id="UP001195941">
    <property type="component" value="Unassembled WGS sequence"/>
</dbReference>
<evidence type="ECO:0000313" key="1">
    <source>
        <dbReference type="EMBL" id="MBR9652440.1"/>
    </source>
</evidence>
<dbReference type="Gene3D" id="1.10.3450.10">
    <property type="entry name" value="TTHA0068-like"/>
    <property type="match status" value="1"/>
</dbReference>
<evidence type="ECO:0000313" key="2">
    <source>
        <dbReference type="Proteomes" id="UP001195941"/>
    </source>
</evidence>
<gene>
    <name evidence="1" type="ORF">IT775_15075</name>
</gene>
<accession>A0ABS5HTZ3</accession>
<keyword evidence="2" id="KW-1185">Reference proteome</keyword>
<organism evidence="1 2">
    <name type="scientific">Thalassovita aquimarina</name>
    <dbReference type="NCBI Taxonomy" id="2785917"/>
    <lineage>
        <taxon>Bacteria</taxon>
        <taxon>Pseudomonadati</taxon>
        <taxon>Pseudomonadota</taxon>
        <taxon>Alphaproteobacteria</taxon>
        <taxon>Rhodobacterales</taxon>
        <taxon>Roseobacteraceae</taxon>
        <taxon>Thalassovita</taxon>
    </lineage>
</organism>
<dbReference type="InterPro" id="IPR023203">
    <property type="entry name" value="TTHA0068_sf"/>
</dbReference>
<dbReference type="EMBL" id="JADMKU010000015">
    <property type="protein sequence ID" value="MBR9652440.1"/>
    <property type="molecule type" value="Genomic_DNA"/>
</dbReference>
<dbReference type="RefSeq" id="WP_212701968.1">
    <property type="nucleotide sequence ID" value="NZ_JADMKU010000015.1"/>
</dbReference>
<name>A0ABS5HTZ3_9RHOB</name>
<dbReference type="Pfam" id="PF03745">
    <property type="entry name" value="DUF309"/>
    <property type="match status" value="1"/>
</dbReference>